<dbReference type="SMART" id="SM00228">
    <property type="entry name" value="PDZ"/>
    <property type="match status" value="1"/>
</dbReference>
<dbReference type="PANTHER" id="PTHR32060:SF30">
    <property type="entry name" value="CARBOXY-TERMINAL PROCESSING PROTEASE CTPA"/>
    <property type="match status" value="1"/>
</dbReference>
<dbReference type="Gene3D" id="2.30.42.10">
    <property type="match status" value="1"/>
</dbReference>
<dbReference type="Proteomes" id="UP000243680">
    <property type="component" value="Chromosome 3"/>
</dbReference>
<dbReference type="AlphaFoldDB" id="A0A1B4LHN7"/>
<name>A0A1B4LHN7_9BURK</name>
<dbReference type="InterPro" id="IPR005151">
    <property type="entry name" value="Tail-specific_protease"/>
</dbReference>
<evidence type="ECO:0000313" key="9">
    <source>
        <dbReference type="Proteomes" id="UP000243680"/>
    </source>
</evidence>
<dbReference type="CDD" id="cd06782">
    <property type="entry name" value="cpPDZ_CPP-like"/>
    <property type="match status" value="1"/>
</dbReference>
<dbReference type="PROSITE" id="PS50106">
    <property type="entry name" value="PDZ"/>
    <property type="match status" value="1"/>
</dbReference>
<dbReference type="Pfam" id="PF17820">
    <property type="entry name" value="PDZ_6"/>
    <property type="match status" value="1"/>
</dbReference>
<dbReference type="InterPro" id="IPR004447">
    <property type="entry name" value="Peptidase_S41A"/>
</dbReference>
<dbReference type="GO" id="GO:0008236">
    <property type="term" value="F:serine-type peptidase activity"/>
    <property type="evidence" value="ECO:0007669"/>
    <property type="project" value="UniProtKB-KW"/>
</dbReference>
<dbReference type="CDD" id="cd07560">
    <property type="entry name" value="Peptidase_S41_CPP"/>
    <property type="match status" value="1"/>
</dbReference>
<dbReference type="InterPro" id="IPR055210">
    <property type="entry name" value="CtpA/B_N"/>
</dbReference>
<evidence type="ECO:0000256" key="4">
    <source>
        <dbReference type="ARBA" id="ARBA00022825"/>
    </source>
</evidence>
<dbReference type="InterPro" id="IPR041489">
    <property type="entry name" value="PDZ_6"/>
</dbReference>
<evidence type="ECO:0000256" key="3">
    <source>
        <dbReference type="ARBA" id="ARBA00022801"/>
    </source>
</evidence>
<evidence type="ECO:0000256" key="1">
    <source>
        <dbReference type="ARBA" id="ARBA00009179"/>
    </source>
</evidence>
<dbReference type="Pfam" id="PF03572">
    <property type="entry name" value="Peptidase_S41"/>
    <property type="match status" value="1"/>
</dbReference>
<dbReference type="GO" id="GO:0004175">
    <property type="term" value="F:endopeptidase activity"/>
    <property type="evidence" value="ECO:0007669"/>
    <property type="project" value="TreeGrafter"/>
</dbReference>
<dbReference type="RefSeq" id="WP_059461598.1">
    <property type="nucleotide sequence ID" value="NZ_CP013421.1"/>
</dbReference>
<dbReference type="InterPro" id="IPR001478">
    <property type="entry name" value="PDZ"/>
</dbReference>
<keyword evidence="2 5" id="KW-0645">Protease</keyword>
<evidence type="ECO:0000256" key="6">
    <source>
        <dbReference type="SAM" id="SignalP"/>
    </source>
</evidence>
<feature type="signal peptide" evidence="6">
    <location>
        <begin position="1"/>
        <end position="18"/>
    </location>
</feature>
<feature type="chain" id="PRO_5008565051" description="PDZ domain-containing protein" evidence="6">
    <location>
        <begin position="19"/>
        <end position="470"/>
    </location>
</feature>
<keyword evidence="6" id="KW-0732">Signal</keyword>
<dbReference type="GO" id="GO:0006508">
    <property type="term" value="P:proteolysis"/>
    <property type="evidence" value="ECO:0007669"/>
    <property type="project" value="UniProtKB-KW"/>
</dbReference>
<organism evidence="8 9">
    <name type="scientific">Burkholderia ubonensis</name>
    <dbReference type="NCBI Taxonomy" id="101571"/>
    <lineage>
        <taxon>Bacteria</taxon>
        <taxon>Pseudomonadati</taxon>
        <taxon>Pseudomonadota</taxon>
        <taxon>Betaproteobacteria</taxon>
        <taxon>Burkholderiales</taxon>
        <taxon>Burkholderiaceae</taxon>
        <taxon>Burkholderia</taxon>
        <taxon>Burkholderia cepacia complex</taxon>
    </lineage>
</organism>
<evidence type="ECO:0000256" key="2">
    <source>
        <dbReference type="ARBA" id="ARBA00022670"/>
    </source>
</evidence>
<keyword evidence="3 5" id="KW-0378">Hydrolase</keyword>
<dbReference type="GO" id="GO:0030288">
    <property type="term" value="C:outer membrane-bounded periplasmic space"/>
    <property type="evidence" value="ECO:0007669"/>
    <property type="project" value="TreeGrafter"/>
</dbReference>
<comment type="similarity">
    <text evidence="1 5">Belongs to the peptidase S41A family.</text>
</comment>
<protein>
    <recommendedName>
        <fullName evidence="7">PDZ domain-containing protein</fullName>
    </recommendedName>
</protein>
<keyword evidence="4 5" id="KW-0720">Serine protease</keyword>
<evidence type="ECO:0000256" key="5">
    <source>
        <dbReference type="RuleBase" id="RU004404"/>
    </source>
</evidence>
<dbReference type="SMART" id="SM00245">
    <property type="entry name" value="TSPc"/>
    <property type="match status" value="1"/>
</dbReference>
<dbReference type="SUPFAM" id="SSF52096">
    <property type="entry name" value="ClpP/crotonase"/>
    <property type="match status" value="1"/>
</dbReference>
<dbReference type="GO" id="GO:0007165">
    <property type="term" value="P:signal transduction"/>
    <property type="evidence" value="ECO:0007669"/>
    <property type="project" value="TreeGrafter"/>
</dbReference>
<dbReference type="FunFam" id="2.30.42.10:FF:000063">
    <property type="entry name" value="Peptidase, S41 family"/>
    <property type="match status" value="1"/>
</dbReference>
<reference evidence="8 9" key="1">
    <citation type="submission" date="2015-12" db="EMBL/GenBank/DDBJ databases">
        <title>Diversity of Burkholderia near neighbor genomes.</title>
        <authorList>
            <person name="Sahl J."/>
            <person name="Wagner D."/>
            <person name="Keim P."/>
        </authorList>
    </citation>
    <scope>NUCLEOTIDE SEQUENCE [LARGE SCALE GENOMIC DNA]</scope>
    <source>
        <strain evidence="8 9">MSMB0783</strain>
    </source>
</reference>
<dbReference type="InterPro" id="IPR036034">
    <property type="entry name" value="PDZ_sf"/>
</dbReference>
<dbReference type="Gene3D" id="3.30.750.44">
    <property type="match status" value="1"/>
</dbReference>
<gene>
    <name evidence="8" type="ORF">WJ35_16540</name>
</gene>
<accession>A0A1B4LHN7</accession>
<evidence type="ECO:0000259" key="7">
    <source>
        <dbReference type="PROSITE" id="PS50106"/>
    </source>
</evidence>
<feature type="domain" description="PDZ" evidence="7">
    <location>
        <begin position="73"/>
        <end position="141"/>
    </location>
</feature>
<evidence type="ECO:0000313" key="8">
    <source>
        <dbReference type="EMBL" id="AOJ76692.1"/>
    </source>
</evidence>
<sequence>MRAFVAFLLITAAGLARADGLPADVRRSLEQAFNLIKQDYAGRVDDATLMTAAIKGMVADLDPHSQFFERAEFAKLQEHLNGGFAGVGLQVGLSDGALRVAAPVDESPAAHAGIQAGDLVTRIDDVPTPGLTLENAVKHLRGEAGTRVRLALMRPSEDRSWTVVLTRAFIRTPSVTMARPAPGYGYVRISSFGEQTVPELADRLRTLAIAEPRLRGLVLDLRDNGGGVLQDAVGVASAFVPENTLVATVVDRNPEKSHAYRTTYADYRRPAYAADPLAGIAPRFKTVPLVVLTNAQSQSVTEVFAAALQDTKRAVVMGQPTFGKGTIQVTGGLSDGAGLMLTVARYYTPTGRSIQNRGVIPDIVVDEHRSGSPIGLPPLREVDLANRLPNPLDPDDDASRAAHEREVVAQLRAIETQRTRGTRIGNQADAPARNSKSGDALLRQALNWLRRNAAMQAADQSVMVTPRAIE</sequence>
<dbReference type="NCBIfam" id="TIGR00225">
    <property type="entry name" value="prc"/>
    <property type="match status" value="1"/>
</dbReference>
<dbReference type="SUPFAM" id="SSF50156">
    <property type="entry name" value="PDZ domain-like"/>
    <property type="match status" value="1"/>
</dbReference>
<dbReference type="Gene3D" id="3.90.226.10">
    <property type="entry name" value="2-enoyl-CoA Hydratase, Chain A, domain 1"/>
    <property type="match status" value="1"/>
</dbReference>
<dbReference type="PANTHER" id="PTHR32060">
    <property type="entry name" value="TAIL-SPECIFIC PROTEASE"/>
    <property type="match status" value="1"/>
</dbReference>
<dbReference type="Pfam" id="PF22694">
    <property type="entry name" value="CtpB_N-like"/>
    <property type="match status" value="1"/>
</dbReference>
<dbReference type="InterPro" id="IPR029045">
    <property type="entry name" value="ClpP/crotonase-like_dom_sf"/>
</dbReference>
<dbReference type="EMBL" id="CP013421">
    <property type="protein sequence ID" value="AOJ76692.1"/>
    <property type="molecule type" value="Genomic_DNA"/>
</dbReference>
<proteinExistence type="inferred from homology"/>